<reference evidence="2 3" key="1">
    <citation type="submission" date="2019-02" db="EMBL/GenBank/DDBJ databases">
        <title>Complete Genome Sequence and Methylome Analysis of free living Spirochaetas.</title>
        <authorList>
            <person name="Fomenkov A."/>
            <person name="Dubinina G."/>
            <person name="Leshcheva N."/>
            <person name="Mikheeva N."/>
            <person name="Grabovich M."/>
            <person name="Vincze T."/>
            <person name="Roberts R.J."/>
        </authorList>
    </citation>
    <scope>NUCLEOTIDE SEQUENCE [LARGE SCALE GENOMIC DNA]</scope>
    <source>
        <strain evidence="2 3">K2</strain>
    </source>
</reference>
<name>A0A5C1QN05_9SPIO</name>
<evidence type="ECO:0000313" key="3">
    <source>
        <dbReference type="Proteomes" id="UP000324209"/>
    </source>
</evidence>
<sequence length="160" mass="17569">MKKTIFPVLLILALFLFAGCSSDSGSGDISFSDLAISTLEYSTYGNSYLNYYEYTDVGYAEISFYSEGFSTLPDGDDYECTVSAIEDGQVEFVFTYYDGTAGEVYSFIATSGVVSVVGTTVSFEDVSFYFTKVNYETEEILDFKTVTDSGSFTITPIPES</sequence>
<keyword evidence="3" id="KW-1185">Reference proteome</keyword>
<protein>
    <submittedName>
        <fullName evidence="2">Uncharacterized protein</fullName>
    </submittedName>
</protein>
<keyword evidence="1" id="KW-0732">Signal</keyword>
<evidence type="ECO:0000313" key="2">
    <source>
        <dbReference type="EMBL" id="QEN08609.1"/>
    </source>
</evidence>
<dbReference type="KEGG" id="ock:EXM22_11670"/>
<accession>A0A5C1QN05</accession>
<feature type="chain" id="PRO_5022950381" evidence="1">
    <location>
        <begin position="19"/>
        <end position="160"/>
    </location>
</feature>
<dbReference type="Proteomes" id="UP000324209">
    <property type="component" value="Chromosome"/>
</dbReference>
<dbReference type="EMBL" id="CP036150">
    <property type="protein sequence ID" value="QEN08609.1"/>
    <property type="molecule type" value="Genomic_DNA"/>
</dbReference>
<proteinExistence type="predicted"/>
<feature type="signal peptide" evidence="1">
    <location>
        <begin position="1"/>
        <end position="18"/>
    </location>
</feature>
<gene>
    <name evidence="2" type="ORF">EXM22_11670</name>
</gene>
<dbReference type="AlphaFoldDB" id="A0A5C1QN05"/>
<dbReference type="PROSITE" id="PS51257">
    <property type="entry name" value="PROKAR_LIPOPROTEIN"/>
    <property type="match status" value="1"/>
</dbReference>
<organism evidence="2 3">
    <name type="scientific">Oceanispirochaeta crateris</name>
    <dbReference type="NCBI Taxonomy" id="2518645"/>
    <lineage>
        <taxon>Bacteria</taxon>
        <taxon>Pseudomonadati</taxon>
        <taxon>Spirochaetota</taxon>
        <taxon>Spirochaetia</taxon>
        <taxon>Spirochaetales</taxon>
        <taxon>Spirochaetaceae</taxon>
        <taxon>Oceanispirochaeta</taxon>
    </lineage>
</organism>
<evidence type="ECO:0000256" key="1">
    <source>
        <dbReference type="SAM" id="SignalP"/>
    </source>
</evidence>
<dbReference type="RefSeq" id="WP_149486690.1">
    <property type="nucleotide sequence ID" value="NZ_CP036150.1"/>
</dbReference>